<name>R4YYA6_9ACTN</name>
<dbReference type="SUPFAM" id="SSF46785">
    <property type="entry name" value="Winged helix' DNA-binding domain"/>
    <property type="match status" value="1"/>
</dbReference>
<dbReference type="Pfam" id="PF12802">
    <property type="entry name" value="MarR_2"/>
    <property type="match status" value="1"/>
</dbReference>
<dbReference type="Gene3D" id="1.10.10.10">
    <property type="entry name" value="Winged helix-like DNA-binding domain superfamily/Winged helix DNA-binding domain"/>
    <property type="match status" value="1"/>
</dbReference>
<evidence type="ECO:0000313" key="2">
    <source>
        <dbReference type="EMBL" id="CCM63318.1"/>
    </source>
</evidence>
<organism evidence="2 3">
    <name type="scientific">Candidatus Neomicrothrix parvicella RN1</name>
    <dbReference type="NCBI Taxonomy" id="1229780"/>
    <lineage>
        <taxon>Bacteria</taxon>
        <taxon>Bacillati</taxon>
        <taxon>Actinomycetota</taxon>
        <taxon>Acidimicrobiia</taxon>
        <taxon>Acidimicrobiales</taxon>
        <taxon>Microthrixaceae</taxon>
        <taxon>Candidatus Neomicrothrix</taxon>
    </lineage>
</organism>
<sequence length="188" mass="20478">MAMPSSALLPLFRSAQQMRLLAEIFHGVPATGAELARRLGIPQSTVARELARLEGSGLIRTEIVGTGQVAVPADDLPFAPALRQLLAYVGGIVPVLIAEYDGRPEIDEVFIFGSWADRVNGISGPPPNDIDIAIVADSLTRFDLAEERLRLEASTGAKIDQFVVEPDNERLAELRQHSIPVLRRQHAR</sequence>
<gene>
    <name evidence="2" type="ORF">BN381_210008</name>
</gene>
<dbReference type="GO" id="GO:0003700">
    <property type="term" value="F:DNA-binding transcription factor activity"/>
    <property type="evidence" value="ECO:0007669"/>
    <property type="project" value="InterPro"/>
</dbReference>
<dbReference type="InterPro" id="IPR043519">
    <property type="entry name" value="NT_sf"/>
</dbReference>
<dbReference type="STRING" id="1229780.BN381_210008"/>
<dbReference type="EMBL" id="CANL01000014">
    <property type="protein sequence ID" value="CCM63318.1"/>
    <property type="molecule type" value="Genomic_DNA"/>
</dbReference>
<dbReference type="CDD" id="cd05403">
    <property type="entry name" value="NT_KNTase_like"/>
    <property type="match status" value="1"/>
</dbReference>
<comment type="caution">
    <text evidence="2">The sequence shown here is derived from an EMBL/GenBank/DDBJ whole genome shotgun (WGS) entry which is preliminary data.</text>
</comment>
<dbReference type="InterPro" id="IPR036388">
    <property type="entry name" value="WH-like_DNA-bd_sf"/>
</dbReference>
<keyword evidence="3" id="KW-1185">Reference proteome</keyword>
<dbReference type="RefSeq" id="WP_012225769.1">
    <property type="nucleotide sequence ID" value="NZ_HG422565.1"/>
</dbReference>
<dbReference type="HOGENOM" id="CLU_094593_1_0_11"/>
<dbReference type="eggNOG" id="COG1846">
    <property type="taxonomic scope" value="Bacteria"/>
</dbReference>
<reference evidence="2 3" key="1">
    <citation type="journal article" date="2013" name="ISME J.">
        <title>Metabolic model for the filamentous 'Candidatus Microthrix parvicella' based on genomic and metagenomic analyses.</title>
        <authorList>
            <person name="Jon McIlroy S."/>
            <person name="Kristiansen R."/>
            <person name="Albertsen M."/>
            <person name="Michael Karst S."/>
            <person name="Rossetti S."/>
            <person name="Lund Nielsen J."/>
            <person name="Tandoi V."/>
            <person name="James Seviour R."/>
            <person name="Nielsen P.H."/>
        </authorList>
    </citation>
    <scope>NUCLEOTIDE SEQUENCE [LARGE SCALE GENOMIC DNA]</scope>
    <source>
        <strain evidence="2 3">RN1</strain>
    </source>
</reference>
<dbReference type="InterPro" id="IPR036390">
    <property type="entry name" value="WH_DNA-bd_sf"/>
</dbReference>
<accession>R4YYA6</accession>
<feature type="domain" description="HTH marR-type" evidence="1">
    <location>
        <begin position="15"/>
        <end position="62"/>
    </location>
</feature>
<dbReference type="InterPro" id="IPR011991">
    <property type="entry name" value="ArsR-like_HTH"/>
</dbReference>
<dbReference type="Gene3D" id="3.30.460.10">
    <property type="entry name" value="Beta Polymerase, domain 2"/>
    <property type="match status" value="1"/>
</dbReference>
<dbReference type="AlphaFoldDB" id="R4YYA6"/>
<evidence type="ECO:0000313" key="3">
    <source>
        <dbReference type="Proteomes" id="UP000018291"/>
    </source>
</evidence>
<dbReference type="CDD" id="cd00090">
    <property type="entry name" value="HTH_ARSR"/>
    <property type="match status" value="1"/>
</dbReference>
<dbReference type="InterPro" id="IPR000835">
    <property type="entry name" value="HTH_MarR-typ"/>
</dbReference>
<evidence type="ECO:0000259" key="1">
    <source>
        <dbReference type="Pfam" id="PF12802"/>
    </source>
</evidence>
<dbReference type="Proteomes" id="UP000018291">
    <property type="component" value="Unassembled WGS sequence"/>
</dbReference>
<protein>
    <recommendedName>
        <fullName evidence="1">HTH marR-type domain-containing protein</fullName>
    </recommendedName>
</protein>
<proteinExistence type="predicted"/>
<dbReference type="SUPFAM" id="SSF81301">
    <property type="entry name" value="Nucleotidyltransferase"/>
    <property type="match status" value="1"/>
</dbReference>